<dbReference type="Gene3D" id="3.60.15.10">
    <property type="entry name" value="Ribonuclease Z/Hydroxyacylglutathione hydrolase-like"/>
    <property type="match status" value="1"/>
</dbReference>
<protein>
    <submittedName>
        <fullName evidence="6">MBL fold metallo-hydrolase</fullName>
    </submittedName>
</protein>
<dbReference type="SUPFAM" id="SSF56281">
    <property type="entry name" value="Metallo-hydrolase/oxidoreductase"/>
    <property type="match status" value="1"/>
</dbReference>
<keyword evidence="3" id="KW-0378">Hydrolase</keyword>
<accession>A0ABZ2IHQ8</accession>
<dbReference type="PANTHER" id="PTHR42978:SF6">
    <property type="entry name" value="QUORUM-QUENCHING LACTONASE YTNP-RELATED"/>
    <property type="match status" value="1"/>
</dbReference>
<name>A0ABZ2IHQ8_9BACT</name>
<dbReference type="PANTHER" id="PTHR42978">
    <property type="entry name" value="QUORUM-QUENCHING LACTONASE YTNP-RELATED-RELATED"/>
    <property type="match status" value="1"/>
</dbReference>
<organism evidence="6 7">
    <name type="scientific">Parabacteroides absconsus</name>
    <dbReference type="NCBI Taxonomy" id="2951805"/>
    <lineage>
        <taxon>Bacteria</taxon>
        <taxon>Pseudomonadati</taxon>
        <taxon>Bacteroidota</taxon>
        <taxon>Bacteroidia</taxon>
        <taxon>Bacteroidales</taxon>
        <taxon>Tannerellaceae</taxon>
        <taxon>Parabacteroides</taxon>
    </lineage>
</organism>
<evidence type="ECO:0000256" key="2">
    <source>
        <dbReference type="ARBA" id="ARBA00022723"/>
    </source>
</evidence>
<proteinExistence type="inferred from homology"/>
<evidence type="ECO:0000313" key="7">
    <source>
        <dbReference type="Proteomes" id="UP001320603"/>
    </source>
</evidence>
<dbReference type="RefSeq" id="WP_251967890.1">
    <property type="nucleotide sequence ID" value="NZ_CP146284.1"/>
</dbReference>
<keyword evidence="4" id="KW-0862">Zinc</keyword>
<evidence type="ECO:0000256" key="1">
    <source>
        <dbReference type="ARBA" id="ARBA00007749"/>
    </source>
</evidence>
<evidence type="ECO:0000313" key="6">
    <source>
        <dbReference type="EMBL" id="WWV65448.1"/>
    </source>
</evidence>
<dbReference type="CDD" id="cd16281">
    <property type="entry name" value="metallo-hydrolase-like_MBL-fold"/>
    <property type="match status" value="1"/>
</dbReference>
<dbReference type="InterPro" id="IPR036866">
    <property type="entry name" value="RibonucZ/Hydroxyglut_hydro"/>
</dbReference>
<evidence type="ECO:0000259" key="5">
    <source>
        <dbReference type="SMART" id="SM00849"/>
    </source>
</evidence>
<feature type="domain" description="Metallo-beta-lactamase" evidence="5">
    <location>
        <begin position="43"/>
        <end position="251"/>
    </location>
</feature>
<dbReference type="Proteomes" id="UP001320603">
    <property type="component" value="Chromosome"/>
</dbReference>
<dbReference type="InterPro" id="IPR051013">
    <property type="entry name" value="MBL_superfamily_lactonases"/>
</dbReference>
<evidence type="ECO:0000256" key="3">
    <source>
        <dbReference type="ARBA" id="ARBA00022801"/>
    </source>
</evidence>
<evidence type="ECO:0000256" key="4">
    <source>
        <dbReference type="ARBA" id="ARBA00022833"/>
    </source>
</evidence>
<gene>
    <name evidence="6" type="ORF">NEE14_010540</name>
</gene>
<reference evidence="6 7" key="1">
    <citation type="submission" date="2024-02" db="EMBL/GenBank/DDBJ databases">
        <title>Whole genome sequencing of Parabacteroides sp. AD58.</title>
        <authorList>
            <person name="Chaplin A.V."/>
            <person name="Pikina A.P."/>
            <person name="Sokolova S.R."/>
            <person name="Korostin D.O."/>
            <person name="Efimov B.A."/>
        </authorList>
    </citation>
    <scope>NUCLEOTIDE SEQUENCE [LARGE SCALE GENOMIC DNA]</scope>
    <source>
        <strain evidence="6 7">AD58</strain>
    </source>
</reference>
<dbReference type="EMBL" id="CP146284">
    <property type="protein sequence ID" value="WWV65448.1"/>
    <property type="molecule type" value="Genomic_DNA"/>
</dbReference>
<comment type="similarity">
    <text evidence="1">Belongs to the metallo-beta-lactamase superfamily.</text>
</comment>
<dbReference type="InterPro" id="IPR001279">
    <property type="entry name" value="Metallo-B-lactamas"/>
</dbReference>
<keyword evidence="2" id="KW-0479">Metal-binding</keyword>
<dbReference type="Pfam" id="PF00753">
    <property type="entry name" value="Lactamase_B"/>
    <property type="match status" value="1"/>
</dbReference>
<keyword evidence="7" id="KW-1185">Reference proteome</keyword>
<sequence length="285" mass="32520">MATIDMIDTGYFYADGGAMFGAIPKTAWHRKYPSDENNGCILAMRSLLITTANQRRILIDTGAGFKHLRSLSYYRFFGLHNLEDELSARNLRPDDITDVILTHLHFDHCGFCTQEENGKVRMTFPNAKHWVSLRQWHNLLHPNALEKESYFKEDMQAVEESRQLQLLSEDLILTPDVTLRLFDGHTAGQIVPYIRTASETVVFAGDVIPLFASISPEWISAYDIMPLTSYEGKCRLLEQAVREQQRIVFCHDAYTASTRIKKTESGLYLPIRESIQKAVIQASTD</sequence>
<dbReference type="SMART" id="SM00849">
    <property type="entry name" value="Lactamase_B"/>
    <property type="match status" value="1"/>
</dbReference>